<evidence type="ECO:0000313" key="11">
    <source>
        <dbReference type="Proteomes" id="UP000245533"/>
    </source>
</evidence>
<dbReference type="InterPro" id="IPR001173">
    <property type="entry name" value="Glyco_trans_2-like"/>
</dbReference>
<feature type="transmembrane region" description="Helical" evidence="8">
    <location>
        <begin position="240"/>
        <end position="262"/>
    </location>
</feature>
<dbReference type="PANTHER" id="PTHR48090:SF3">
    <property type="entry name" value="UNDECAPRENYL-PHOSPHATE 4-DEOXY-4-FORMAMIDO-L-ARABINOSE TRANSFERASE"/>
    <property type="match status" value="1"/>
</dbReference>
<dbReference type="InterPro" id="IPR029044">
    <property type="entry name" value="Nucleotide-diphossugar_trans"/>
</dbReference>
<keyword evidence="1" id="KW-1003">Cell membrane</keyword>
<dbReference type="EMBL" id="QGGB01000007">
    <property type="protein sequence ID" value="PWN06397.1"/>
    <property type="molecule type" value="Genomic_DNA"/>
</dbReference>
<reference evidence="10 11" key="1">
    <citation type="submission" date="2018-05" db="EMBL/GenBank/DDBJ databases">
        <title>Rhodohalobacter halophilus gen. nov., sp. nov., a moderately halophilic member of the family Balneolaceae.</title>
        <authorList>
            <person name="Liu Z.-W."/>
        </authorList>
    </citation>
    <scope>NUCLEOTIDE SEQUENCE [LARGE SCALE GENOMIC DNA]</scope>
    <source>
        <strain evidence="10 11">8A47</strain>
    </source>
</reference>
<keyword evidence="7 8" id="KW-0472">Membrane</keyword>
<gene>
    <name evidence="10" type="ORF">DDZ15_10060</name>
</gene>
<dbReference type="GO" id="GO:0009103">
    <property type="term" value="P:lipopolysaccharide biosynthetic process"/>
    <property type="evidence" value="ECO:0007669"/>
    <property type="project" value="UniProtKB-KW"/>
</dbReference>
<keyword evidence="3 10" id="KW-0808">Transferase</keyword>
<evidence type="ECO:0000256" key="6">
    <source>
        <dbReference type="ARBA" id="ARBA00022989"/>
    </source>
</evidence>
<dbReference type="InterPro" id="IPR050256">
    <property type="entry name" value="Glycosyltransferase_2"/>
</dbReference>
<feature type="transmembrane region" description="Helical" evidence="8">
    <location>
        <begin position="274"/>
        <end position="295"/>
    </location>
</feature>
<sequence>MGESDKSGSPEVSVVIPLLNEESSLRELAQLIGKALQGTAYEIVFVDDGSTDGSWGVIRELHALNPNVRGIRLRRNYGKSDALQAGFEEVRGKYVVTMDADLQDDPNEIPEMIEMLKGGSDLVSGWKKVRHDPITKTVPSRFFNAVTRWTTGIRLHDFNCGLKAYHRKVTDEIYLYGELHRYVPLLAKWKGFGNISEKPVKHHARKYGKTKFGLSRFLNGFLDLVTLLFVNRYMQRPMHFFGLFGVIFLIAGVAISGYLAVMKIFYGENLGDRPLLFLGILLIVVGVQFFSIGFLGEMINKGQVDRQKPSIASIL</sequence>
<evidence type="ECO:0000256" key="5">
    <source>
        <dbReference type="ARBA" id="ARBA00022985"/>
    </source>
</evidence>
<keyword evidence="11" id="KW-1185">Reference proteome</keyword>
<name>A0A316TP60_9BACT</name>
<dbReference type="PANTHER" id="PTHR48090">
    <property type="entry name" value="UNDECAPRENYL-PHOSPHATE 4-DEOXY-4-FORMAMIDO-L-ARABINOSE TRANSFERASE-RELATED"/>
    <property type="match status" value="1"/>
</dbReference>
<organism evidence="10 11">
    <name type="scientific">Rhodohalobacter mucosus</name>
    <dbReference type="NCBI Taxonomy" id="2079485"/>
    <lineage>
        <taxon>Bacteria</taxon>
        <taxon>Pseudomonadati</taxon>
        <taxon>Balneolota</taxon>
        <taxon>Balneolia</taxon>
        <taxon>Balneolales</taxon>
        <taxon>Balneolaceae</taxon>
        <taxon>Rhodohalobacter</taxon>
    </lineage>
</organism>
<feature type="domain" description="Glycosyltransferase 2-like" evidence="9">
    <location>
        <begin position="13"/>
        <end position="172"/>
    </location>
</feature>
<evidence type="ECO:0000259" key="9">
    <source>
        <dbReference type="Pfam" id="PF00535"/>
    </source>
</evidence>
<dbReference type="CDD" id="cd04187">
    <property type="entry name" value="DPM1_like_bac"/>
    <property type="match status" value="1"/>
</dbReference>
<dbReference type="Pfam" id="PF00535">
    <property type="entry name" value="Glycos_transf_2"/>
    <property type="match status" value="1"/>
</dbReference>
<keyword evidence="6 8" id="KW-1133">Transmembrane helix</keyword>
<dbReference type="GO" id="GO:0005886">
    <property type="term" value="C:plasma membrane"/>
    <property type="evidence" value="ECO:0007669"/>
    <property type="project" value="TreeGrafter"/>
</dbReference>
<dbReference type="OrthoDB" id="9807778at2"/>
<evidence type="ECO:0000256" key="8">
    <source>
        <dbReference type="SAM" id="Phobius"/>
    </source>
</evidence>
<keyword evidence="4 8" id="KW-0812">Transmembrane</keyword>
<accession>A0A316TP60</accession>
<evidence type="ECO:0000256" key="2">
    <source>
        <dbReference type="ARBA" id="ARBA00022676"/>
    </source>
</evidence>
<dbReference type="Gene3D" id="3.90.550.10">
    <property type="entry name" value="Spore Coat Polysaccharide Biosynthesis Protein SpsA, Chain A"/>
    <property type="match status" value="1"/>
</dbReference>
<protein>
    <submittedName>
        <fullName evidence="10">Glycosyltransferase</fullName>
    </submittedName>
</protein>
<comment type="caution">
    <text evidence="10">The sequence shown here is derived from an EMBL/GenBank/DDBJ whole genome shotgun (WGS) entry which is preliminary data.</text>
</comment>
<evidence type="ECO:0000256" key="4">
    <source>
        <dbReference type="ARBA" id="ARBA00022692"/>
    </source>
</evidence>
<proteinExistence type="predicted"/>
<dbReference type="AlphaFoldDB" id="A0A316TP60"/>
<dbReference type="GO" id="GO:0099621">
    <property type="term" value="F:undecaprenyl-phosphate 4-deoxy-4-formamido-L-arabinose transferase activity"/>
    <property type="evidence" value="ECO:0007669"/>
    <property type="project" value="TreeGrafter"/>
</dbReference>
<evidence type="ECO:0000256" key="7">
    <source>
        <dbReference type="ARBA" id="ARBA00023136"/>
    </source>
</evidence>
<evidence type="ECO:0000256" key="3">
    <source>
        <dbReference type="ARBA" id="ARBA00022679"/>
    </source>
</evidence>
<dbReference type="SUPFAM" id="SSF53448">
    <property type="entry name" value="Nucleotide-diphospho-sugar transferases"/>
    <property type="match status" value="1"/>
</dbReference>
<keyword evidence="2" id="KW-0328">Glycosyltransferase</keyword>
<dbReference type="Proteomes" id="UP000245533">
    <property type="component" value="Unassembled WGS sequence"/>
</dbReference>
<evidence type="ECO:0000313" key="10">
    <source>
        <dbReference type="EMBL" id="PWN06397.1"/>
    </source>
</evidence>
<evidence type="ECO:0000256" key="1">
    <source>
        <dbReference type="ARBA" id="ARBA00022475"/>
    </source>
</evidence>
<keyword evidence="5" id="KW-0448">Lipopolysaccharide biosynthesis</keyword>